<dbReference type="GO" id="GO:0016829">
    <property type="term" value="F:lyase activity"/>
    <property type="evidence" value="ECO:0007669"/>
    <property type="project" value="UniProtKB-KW"/>
</dbReference>
<reference evidence="3" key="1">
    <citation type="submission" date="2023-07" db="EMBL/GenBank/DDBJ databases">
        <title>Two novel species in the genus Flavivirga.</title>
        <authorList>
            <person name="Kwon K."/>
        </authorList>
    </citation>
    <scope>NUCLEOTIDE SEQUENCE</scope>
    <source>
        <strain evidence="3">KACC 14158</strain>
    </source>
</reference>
<feature type="chain" id="PRO_5046470266" evidence="1">
    <location>
        <begin position="23"/>
        <end position="268"/>
    </location>
</feature>
<dbReference type="Proteomes" id="UP001176806">
    <property type="component" value="Unassembled WGS sequence"/>
</dbReference>
<organism evidence="3 4">
    <name type="scientific">Flavivirga jejuensis</name>
    <dbReference type="NCBI Taxonomy" id="870487"/>
    <lineage>
        <taxon>Bacteria</taxon>
        <taxon>Pseudomonadati</taxon>
        <taxon>Bacteroidota</taxon>
        <taxon>Flavobacteriia</taxon>
        <taxon>Flavobacteriales</taxon>
        <taxon>Flavobacteriaceae</taxon>
        <taxon>Flavivirga</taxon>
    </lineage>
</organism>
<sequence>MKNLLKLKTFVLLLIIMGCSLDEGKTPEQKESVNSESVNLKSENLSAKTSGGFCGPNVNFKDLVVETSWISGSTGNRSTFGACGVDGESWMDKYNDGIVMMRCLSGDGHRTELKENTGDESSLSTSKTMTFTAKYTNIAKYGMSIAQIHNRGSGIKRPWIRLYIDDDRYIRIKETETNPTGSSSSYSTYTGPKYTSGDVISVTVKTGISGQSKAEVKVQTNGNSWTKTLSPSSAWSSKSNTYYLKAGVYSEGNDKTCTVKYSYFSINH</sequence>
<evidence type="ECO:0000313" key="4">
    <source>
        <dbReference type="Proteomes" id="UP001176806"/>
    </source>
</evidence>
<dbReference type="Gene3D" id="2.60.120.200">
    <property type="match status" value="1"/>
</dbReference>
<dbReference type="RefSeq" id="WP_303302353.1">
    <property type="nucleotide sequence ID" value="NZ_BAABDA010000035.1"/>
</dbReference>
<dbReference type="EMBL" id="JAUOEL010000004">
    <property type="protein sequence ID" value="MDO5975184.1"/>
    <property type="molecule type" value="Genomic_DNA"/>
</dbReference>
<evidence type="ECO:0000259" key="2">
    <source>
        <dbReference type="Pfam" id="PF08787"/>
    </source>
</evidence>
<dbReference type="Pfam" id="PF08787">
    <property type="entry name" value="Alginate_lyase2"/>
    <property type="match status" value="1"/>
</dbReference>
<dbReference type="SUPFAM" id="SSF49899">
    <property type="entry name" value="Concanavalin A-like lectins/glucanases"/>
    <property type="match status" value="1"/>
</dbReference>
<dbReference type="InterPro" id="IPR013320">
    <property type="entry name" value="ConA-like_dom_sf"/>
</dbReference>
<keyword evidence="4" id="KW-1185">Reference proteome</keyword>
<feature type="domain" description="Alginate lyase 2" evidence="2">
    <location>
        <begin position="106"/>
        <end position="258"/>
    </location>
</feature>
<keyword evidence="3" id="KW-0456">Lyase</keyword>
<gene>
    <name evidence="3" type="ORF">Q4Q40_13380</name>
</gene>
<feature type="signal peptide" evidence="1">
    <location>
        <begin position="1"/>
        <end position="22"/>
    </location>
</feature>
<accession>A0ABT8WPU0</accession>
<proteinExistence type="predicted"/>
<evidence type="ECO:0000256" key="1">
    <source>
        <dbReference type="SAM" id="SignalP"/>
    </source>
</evidence>
<dbReference type="InterPro" id="IPR014895">
    <property type="entry name" value="Alginate_lyase_2"/>
</dbReference>
<protein>
    <submittedName>
        <fullName evidence="3">Polysaccharide lyase family 7 protein</fullName>
    </submittedName>
</protein>
<dbReference type="PROSITE" id="PS51257">
    <property type="entry name" value="PROKAR_LIPOPROTEIN"/>
    <property type="match status" value="1"/>
</dbReference>
<keyword evidence="1" id="KW-0732">Signal</keyword>
<comment type="caution">
    <text evidence="3">The sequence shown here is derived from an EMBL/GenBank/DDBJ whole genome shotgun (WGS) entry which is preliminary data.</text>
</comment>
<name>A0ABT8WPU0_9FLAO</name>
<evidence type="ECO:0000313" key="3">
    <source>
        <dbReference type="EMBL" id="MDO5975184.1"/>
    </source>
</evidence>